<evidence type="ECO:0000313" key="1">
    <source>
        <dbReference type="EMBL" id="ATW27197.1"/>
    </source>
</evidence>
<dbReference type="Gene3D" id="3.40.50.720">
    <property type="entry name" value="NAD(P)-binding Rossmann-like Domain"/>
    <property type="match status" value="1"/>
</dbReference>
<dbReference type="Gene3D" id="3.30.1780.10">
    <property type="entry name" value="ornithine cyclodeaminase, domain 1"/>
    <property type="match status" value="1"/>
</dbReference>
<dbReference type="InterPro" id="IPR003462">
    <property type="entry name" value="ODC_Mu_crystall"/>
</dbReference>
<dbReference type="PANTHER" id="PTHR13812">
    <property type="entry name" value="KETIMINE REDUCTASE MU-CRYSTALLIN"/>
    <property type="match status" value="1"/>
</dbReference>
<dbReference type="KEGG" id="fwa:DCMF_22770"/>
<reference evidence="1 2" key="1">
    <citation type="submission" date="2016-10" db="EMBL/GenBank/DDBJ databases">
        <title>Complete Genome Sequence of Peptococcaceae strain DCMF.</title>
        <authorList>
            <person name="Edwards R.J."/>
            <person name="Holland S.I."/>
            <person name="Deshpande N.P."/>
            <person name="Wong Y.K."/>
            <person name="Ertan H."/>
            <person name="Manefield M."/>
            <person name="Russell T.L."/>
            <person name="Lee M.J."/>
        </authorList>
    </citation>
    <scope>NUCLEOTIDE SEQUENCE [LARGE SCALE GENOMIC DNA]</scope>
    <source>
        <strain evidence="1 2">DCMF</strain>
    </source>
</reference>
<dbReference type="AlphaFoldDB" id="A0A3G1KXS1"/>
<dbReference type="Proteomes" id="UP000323521">
    <property type="component" value="Chromosome"/>
</dbReference>
<gene>
    <name evidence="1" type="ORF">DCMF_22770</name>
</gene>
<dbReference type="RefSeq" id="WP_214658827.1">
    <property type="nucleotide sequence ID" value="NZ_CP017634.1"/>
</dbReference>
<dbReference type="InterPro" id="IPR023401">
    <property type="entry name" value="ODC_N"/>
</dbReference>
<evidence type="ECO:0008006" key="3">
    <source>
        <dbReference type="Google" id="ProtNLM"/>
    </source>
</evidence>
<dbReference type="SUPFAM" id="SSF51735">
    <property type="entry name" value="NAD(P)-binding Rossmann-fold domains"/>
    <property type="match status" value="1"/>
</dbReference>
<name>A0A3G1KXS1_FORW1</name>
<evidence type="ECO:0000313" key="2">
    <source>
        <dbReference type="Proteomes" id="UP000323521"/>
    </source>
</evidence>
<keyword evidence="2" id="KW-1185">Reference proteome</keyword>
<dbReference type="EMBL" id="CP017634">
    <property type="protein sequence ID" value="ATW27197.1"/>
    <property type="molecule type" value="Genomic_DNA"/>
</dbReference>
<organism evidence="1 2">
    <name type="scientific">Formimonas warabiya</name>
    <dbReference type="NCBI Taxonomy" id="1761012"/>
    <lineage>
        <taxon>Bacteria</taxon>
        <taxon>Bacillati</taxon>
        <taxon>Bacillota</taxon>
        <taxon>Clostridia</taxon>
        <taxon>Eubacteriales</taxon>
        <taxon>Peptococcaceae</taxon>
        <taxon>Candidatus Formimonas</taxon>
    </lineage>
</organism>
<dbReference type="InterPro" id="IPR036291">
    <property type="entry name" value="NAD(P)-bd_dom_sf"/>
</dbReference>
<proteinExistence type="predicted"/>
<dbReference type="GO" id="GO:0005737">
    <property type="term" value="C:cytoplasm"/>
    <property type="evidence" value="ECO:0007669"/>
    <property type="project" value="TreeGrafter"/>
</dbReference>
<dbReference type="Pfam" id="PF02423">
    <property type="entry name" value="OCD_Mu_crystall"/>
    <property type="match status" value="1"/>
</dbReference>
<protein>
    <recommendedName>
        <fullName evidence="3">Ornithine cyclodeaminase family protein</fullName>
    </recommendedName>
</protein>
<dbReference type="PANTHER" id="PTHR13812:SF19">
    <property type="entry name" value="KETIMINE REDUCTASE MU-CRYSTALLIN"/>
    <property type="match status" value="1"/>
</dbReference>
<sequence length="352" mass="38142">MTLLLSNEDVEKVITMSETIEALEAAYLEMADQKALSRPRSDILMAGGQQGQDVYGFKSMEGALLKEGVVALRFNSDIIRWPERAGVVIREKVPSLPGGRWLGLIQLFSAVTGELLAMISDGVIQRFRVGGTSALGARYLAREEAATVGLVGSGWQAGAQAMGLCAVRPVRKIRVYSPNSEHRQSFAAEWSKRLGIGVQAVPTVEEAVKDSDIVCLTTNAVEPVLNAGLVKPGQHVSAIKRGEIGDDILMRSDVLVLHTQEGKPKHYFVGGLEVSGLNKAYRPMPREADGDITALVQGRVKRKDQAQITCFLNNMGLGLQFAAVAHLVYQKAQAAGLGRILPTEWFTEDVHP</sequence>
<accession>A0A3G1KXS1</accession>